<accession>A0ABT3DDB6</accession>
<sequence length="59" mass="7012">MNFGDVVFQLLMFIFMFGIFAVVFFLVRSLLSKNPQSQKDNEIEKKLDRIIELLEQDKK</sequence>
<name>A0ABT3DDB6_9BACI</name>
<organism evidence="2 3">
    <name type="scientific">Metabacillus halosaccharovorans</name>
    <dbReference type="NCBI Taxonomy" id="930124"/>
    <lineage>
        <taxon>Bacteria</taxon>
        <taxon>Bacillati</taxon>
        <taxon>Bacillota</taxon>
        <taxon>Bacilli</taxon>
        <taxon>Bacillales</taxon>
        <taxon>Bacillaceae</taxon>
        <taxon>Metabacillus</taxon>
    </lineage>
</organism>
<dbReference type="RefSeq" id="WP_264141923.1">
    <property type="nucleotide sequence ID" value="NZ_JAOYEY010000028.1"/>
</dbReference>
<dbReference type="InterPro" id="IPR025143">
    <property type="entry name" value="DUF4083"/>
</dbReference>
<keyword evidence="1" id="KW-1133">Transmembrane helix</keyword>
<evidence type="ECO:0000313" key="3">
    <source>
        <dbReference type="Proteomes" id="UP001526147"/>
    </source>
</evidence>
<feature type="transmembrane region" description="Helical" evidence="1">
    <location>
        <begin position="6"/>
        <end position="27"/>
    </location>
</feature>
<comment type="caution">
    <text evidence="2">The sequence shown here is derived from an EMBL/GenBank/DDBJ whole genome shotgun (WGS) entry which is preliminary data.</text>
</comment>
<dbReference type="Proteomes" id="UP001526147">
    <property type="component" value="Unassembled WGS sequence"/>
</dbReference>
<keyword evidence="1" id="KW-0812">Transmembrane</keyword>
<gene>
    <name evidence="2" type="ORF">OIH86_05280</name>
</gene>
<dbReference type="EMBL" id="JAOYEY010000028">
    <property type="protein sequence ID" value="MCV9885059.1"/>
    <property type="molecule type" value="Genomic_DNA"/>
</dbReference>
<reference evidence="2 3" key="1">
    <citation type="submission" date="2022-10" db="EMBL/GenBank/DDBJ databases">
        <title>Draft genome assembly of moderately radiation resistant bacterium Metabacillus halosaccharovorans.</title>
        <authorList>
            <person name="Pal S."/>
            <person name="Gopinathan A."/>
        </authorList>
    </citation>
    <scope>NUCLEOTIDE SEQUENCE [LARGE SCALE GENOMIC DNA]</scope>
    <source>
        <strain evidence="2 3">VITHBRA001</strain>
    </source>
</reference>
<proteinExistence type="predicted"/>
<evidence type="ECO:0000256" key="1">
    <source>
        <dbReference type="SAM" id="Phobius"/>
    </source>
</evidence>
<keyword evidence="3" id="KW-1185">Reference proteome</keyword>
<keyword evidence="1" id="KW-0472">Membrane</keyword>
<dbReference type="Pfam" id="PF13314">
    <property type="entry name" value="DUF4083"/>
    <property type="match status" value="1"/>
</dbReference>
<protein>
    <submittedName>
        <fullName evidence="2">DUF4083 domain-containing protein</fullName>
    </submittedName>
</protein>
<evidence type="ECO:0000313" key="2">
    <source>
        <dbReference type="EMBL" id="MCV9885059.1"/>
    </source>
</evidence>